<organism evidence="2">
    <name type="scientific">Manihot esculenta</name>
    <name type="common">Cassava</name>
    <name type="synonym">Jatropha manihot</name>
    <dbReference type="NCBI Taxonomy" id="3983"/>
    <lineage>
        <taxon>Eukaryota</taxon>
        <taxon>Viridiplantae</taxon>
        <taxon>Streptophyta</taxon>
        <taxon>Embryophyta</taxon>
        <taxon>Tracheophyta</taxon>
        <taxon>Spermatophyta</taxon>
        <taxon>Magnoliopsida</taxon>
        <taxon>eudicotyledons</taxon>
        <taxon>Gunneridae</taxon>
        <taxon>Pentapetalae</taxon>
        <taxon>rosids</taxon>
        <taxon>fabids</taxon>
        <taxon>Malpighiales</taxon>
        <taxon>Euphorbiaceae</taxon>
        <taxon>Crotonoideae</taxon>
        <taxon>Manihoteae</taxon>
        <taxon>Manihot</taxon>
    </lineage>
</organism>
<sequence length="112" mass="12219">MDSSSPEVHPRITVAGETATRWEPVTDQPLSPKDERIVSANPPPDAAIVDVTEQPQPSDAGGDLSVLPPLNAYTSHEQMLSYGREEECLVFCIGNLGHDGHIKIADCERIHY</sequence>
<dbReference type="EMBL" id="CM004388">
    <property type="protein sequence ID" value="OAY59014.1"/>
    <property type="molecule type" value="Genomic_DNA"/>
</dbReference>
<feature type="region of interest" description="Disordered" evidence="1">
    <location>
        <begin position="1"/>
        <end position="64"/>
    </location>
</feature>
<evidence type="ECO:0000313" key="2">
    <source>
        <dbReference type="EMBL" id="OAY59014.1"/>
    </source>
</evidence>
<evidence type="ECO:0000256" key="1">
    <source>
        <dbReference type="SAM" id="MobiDB-lite"/>
    </source>
</evidence>
<proteinExistence type="predicted"/>
<protein>
    <submittedName>
        <fullName evidence="2">Uncharacterized protein</fullName>
    </submittedName>
</protein>
<accession>A0A2C9WGP1</accession>
<reference evidence="2" key="1">
    <citation type="submission" date="2016-02" db="EMBL/GenBank/DDBJ databases">
        <title>WGS assembly of Manihot esculenta.</title>
        <authorList>
            <person name="Bredeson J.V."/>
            <person name="Prochnik S.E."/>
            <person name="Lyons J.B."/>
            <person name="Schmutz J."/>
            <person name="Grimwood J."/>
            <person name="Vrebalov J."/>
            <person name="Bart R.S."/>
            <person name="Amuge T."/>
            <person name="Ferguson M.E."/>
            <person name="Green R."/>
            <person name="Putnam N."/>
            <person name="Stites J."/>
            <person name="Rounsley S."/>
            <person name="Rokhsar D.S."/>
        </authorList>
    </citation>
    <scope>NUCLEOTIDE SEQUENCE [LARGE SCALE GENOMIC DNA]</scope>
    <source>
        <tissue evidence="2">Leaf</tissue>
    </source>
</reference>
<gene>
    <name evidence="2" type="ORF">MANES_02G224700</name>
</gene>
<name>A0A2C9WGP1_MANES</name>
<dbReference type="AlphaFoldDB" id="A0A2C9WGP1"/>